<dbReference type="Proteomes" id="UP000258613">
    <property type="component" value="Chromosome"/>
</dbReference>
<dbReference type="OrthoDB" id="306709at2157"/>
<protein>
    <submittedName>
        <fullName evidence="1">Transcriptional regulator, contains HTH domain</fullName>
    </submittedName>
</protein>
<dbReference type="Proteomes" id="UP000258707">
    <property type="component" value="Chromosome"/>
</dbReference>
<reference evidence="3" key="2">
    <citation type="submission" date="2018-02" db="EMBL/GenBank/DDBJ databases">
        <title>Phenotypic and genomic properties of facultatively anaerobic sulfur-reducing natronoarchaea from hypersaline soda lakes.</title>
        <authorList>
            <person name="Sorokin D.Y."/>
            <person name="Kublanov I.V."/>
            <person name="Roman P."/>
            <person name="Sinninghe Damste J.S."/>
            <person name="Golyshin P.N."/>
            <person name="Rojo D."/>
            <person name="Ciordia S."/>
            <person name="Mena M.D.C."/>
            <person name="Ferrer M."/>
            <person name="Messina E."/>
            <person name="Smedile F."/>
            <person name="La Spada G."/>
            <person name="La Cono V."/>
            <person name="Yakimov M.M."/>
        </authorList>
    </citation>
    <scope>NUCLEOTIDE SEQUENCE [LARGE SCALE GENOMIC DNA]</scope>
    <source>
        <strain evidence="3">AArc-Mg</strain>
    </source>
</reference>
<dbReference type="RefSeq" id="WP_117362868.1">
    <property type="nucleotide sequence ID" value="NZ_CP024047.1"/>
</dbReference>
<organism evidence="1 4">
    <name type="scientific">Natrarchaeobaculum sulfurireducens</name>
    <dbReference type="NCBI Taxonomy" id="2044521"/>
    <lineage>
        <taxon>Archaea</taxon>
        <taxon>Methanobacteriati</taxon>
        <taxon>Methanobacteriota</taxon>
        <taxon>Stenosarchaea group</taxon>
        <taxon>Halobacteria</taxon>
        <taxon>Halobacteriales</taxon>
        <taxon>Natrialbaceae</taxon>
        <taxon>Natrarchaeobaculum</taxon>
    </lineage>
</organism>
<reference evidence="4" key="1">
    <citation type="submission" date="2017-10" db="EMBL/GenBank/DDBJ databases">
        <title>Phenotypic and genomic properties of facultatively anaerobic sulfur-reducing natronoarchaea from hypersaline soda lakes.</title>
        <authorList>
            <person name="Sorokin D.Y."/>
            <person name="Kublanov I.V."/>
            <person name="Roman P."/>
            <person name="Sinninghe Damste J.S."/>
            <person name="Golyshin P.N."/>
            <person name="Rojo D."/>
            <person name="Ciordia S."/>
            <person name="Mena Md.C."/>
            <person name="Ferrer M."/>
            <person name="Messina E."/>
            <person name="Smedile F."/>
            <person name="La Spada G."/>
            <person name="La Cono V."/>
            <person name="Yakimov M.M."/>
        </authorList>
    </citation>
    <scope>NUCLEOTIDE SEQUENCE [LARGE SCALE GENOMIC DNA]</scope>
    <source>
        <strain evidence="4">AArc1</strain>
    </source>
</reference>
<dbReference type="EMBL" id="CP024047">
    <property type="protein sequence ID" value="AXR76752.1"/>
    <property type="molecule type" value="Genomic_DNA"/>
</dbReference>
<evidence type="ECO:0000313" key="3">
    <source>
        <dbReference type="Proteomes" id="UP000258613"/>
    </source>
</evidence>
<dbReference type="GeneID" id="37640883"/>
<sequence>MRAKPEYRDRERTEVAVLDTLVDRAEEGLTVFELRAAVEVDIDDLESALSTLKADGLIVVESDTGQTVIKPDERVVPDRPTDEDDTAPTIGDWLRERFPF</sequence>
<reference evidence="1" key="3">
    <citation type="journal article" date="2019" name="Int. J. Syst. Evol. Microbiol.">
        <title>Natronolimnobius sulfurireducens sp. nov. and Halalkaliarchaeum desulfuricum gen. nov., sp. nov., the first sulfur-respiring alkaliphilic haloarchaea from hypersaline alkaline lakes.</title>
        <authorList>
            <person name="Sorokin D.Y."/>
            <person name="Yakimov M."/>
            <person name="Messina E."/>
            <person name="Merkel A.Y."/>
            <person name="Bale N.J."/>
            <person name="Sinninghe Damste J.S."/>
        </authorList>
    </citation>
    <scope>NUCLEOTIDE SEQUENCE</scope>
    <source>
        <strain evidence="2">AArc-Mg</strain>
        <strain evidence="1">AArc1</strain>
    </source>
</reference>
<evidence type="ECO:0000313" key="2">
    <source>
        <dbReference type="EMBL" id="AXR80423.1"/>
    </source>
</evidence>
<proteinExistence type="predicted"/>
<keyword evidence="3" id="KW-1185">Reference proteome</keyword>
<dbReference type="EMBL" id="CP027033">
    <property type="protein sequence ID" value="AXR80423.1"/>
    <property type="molecule type" value="Genomic_DNA"/>
</dbReference>
<dbReference type="KEGG" id="nag:AArcMg_0400"/>
<name>A0A346PB57_9EURY</name>
<dbReference type="KEGG" id="nan:AArc1_0408"/>
<accession>A0A346PLM8</accession>
<accession>A0A346PB57</accession>
<evidence type="ECO:0000313" key="4">
    <source>
        <dbReference type="Proteomes" id="UP000258707"/>
    </source>
</evidence>
<evidence type="ECO:0000313" key="1">
    <source>
        <dbReference type="EMBL" id="AXR76752.1"/>
    </source>
</evidence>
<dbReference type="Pfam" id="PF20024">
    <property type="entry name" value="DUF6432"/>
    <property type="match status" value="1"/>
</dbReference>
<dbReference type="InterPro" id="IPR045490">
    <property type="entry name" value="DUF6432"/>
</dbReference>
<dbReference type="AlphaFoldDB" id="A0A346PB57"/>
<gene>
    <name evidence="1" type="ORF">AArc1_0408</name>
    <name evidence="2" type="ORF">AArcMg_0400</name>
</gene>